<evidence type="ECO:0008006" key="2">
    <source>
        <dbReference type="Google" id="ProtNLM"/>
    </source>
</evidence>
<sequence length="46" mass="4808">MVLETSITKLFGIKKPIVAAPMGPFYTNDIAIALCEAGGMGIVSHT</sequence>
<feature type="non-terminal residue" evidence="1">
    <location>
        <position position="46"/>
    </location>
</feature>
<reference evidence="1" key="1">
    <citation type="journal article" date="2014" name="Front. Microbiol.">
        <title>High frequency of phylogenetically diverse reductive dehalogenase-homologous genes in deep subseafloor sedimentary metagenomes.</title>
        <authorList>
            <person name="Kawai M."/>
            <person name="Futagami T."/>
            <person name="Toyoda A."/>
            <person name="Takaki Y."/>
            <person name="Nishi S."/>
            <person name="Hori S."/>
            <person name="Arai W."/>
            <person name="Tsubouchi T."/>
            <person name="Morono Y."/>
            <person name="Uchiyama I."/>
            <person name="Ito T."/>
            <person name="Fujiyama A."/>
            <person name="Inagaki F."/>
            <person name="Takami H."/>
        </authorList>
    </citation>
    <scope>NUCLEOTIDE SEQUENCE</scope>
    <source>
        <strain evidence="1">Expedition CK06-06</strain>
    </source>
</reference>
<dbReference type="EMBL" id="BARS01023176">
    <property type="protein sequence ID" value="GAG08498.1"/>
    <property type="molecule type" value="Genomic_DNA"/>
</dbReference>
<accession>X0V7R0</accession>
<dbReference type="InterPro" id="IPR013785">
    <property type="entry name" value="Aldolase_TIM"/>
</dbReference>
<proteinExistence type="predicted"/>
<comment type="caution">
    <text evidence="1">The sequence shown here is derived from an EMBL/GenBank/DDBJ whole genome shotgun (WGS) entry which is preliminary data.</text>
</comment>
<dbReference type="Gene3D" id="3.20.20.70">
    <property type="entry name" value="Aldolase class I"/>
    <property type="match status" value="1"/>
</dbReference>
<protein>
    <recommendedName>
        <fullName evidence="2">Nitronate monooxygenase domain-containing protein</fullName>
    </recommendedName>
</protein>
<gene>
    <name evidence="1" type="ORF">S01H1_36932</name>
</gene>
<evidence type="ECO:0000313" key="1">
    <source>
        <dbReference type="EMBL" id="GAG08498.1"/>
    </source>
</evidence>
<dbReference type="SUPFAM" id="SSF51412">
    <property type="entry name" value="Inosine monophosphate dehydrogenase (IMPDH)"/>
    <property type="match status" value="1"/>
</dbReference>
<organism evidence="1">
    <name type="scientific">marine sediment metagenome</name>
    <dbReference type="NCBI Taxonomy" id="412755"/>
    <lineage>
        <taxon>unclassified sequences</taxon>
        <taxon>metagenomes</taxon>
        <taxon>ecological metagenomes</taxon>
    </lineage>
</organism>
<dbReference type="AlphaFoldDB" id="X0V7R0"/>
<name>X0V7R0_9ZZZZ</name>